<feature type="compositionally biased region" description="Low complexity" evidence="1">
    <location>
        <begin position="53"/>
        <end position="62"/>
    </location>
</feature>
<dbReference type="AlphaFoldDB" id="A0A7I8I7A4"/>
<evidence type="ECO:0000256" key="1">
    <source>
        <dbReference type="SAM" id="MobiDB-lite"/>
    </source>
</evidence>
<gene>
    <name evidence="2" type="ORF">SI7747_01000006</name>
</gene>
<dbReference type="EMBL" id="LR743588">
    <property type="protein sequence ID" value="CAA2613601.1"/>
    <property type="molecule type" value="Genomic_DNA"/>
</dbReference>
<accession>A0A7I8I7A4</accession>
<feature type="region of interest" description="Disordered" evidence="1">
    <location>
        <begin position="40"/>
        <end position="74"/>
    </location>
</feature>
<protein>
    <submittedName>
        <fullName evidence="2">Uncharacterized protein</fullName>
    </submittedName>
</protein>
<organism evidence="2">
    <name type="scientific">Spirodela intermedia</name>
    <name type="common">Intermediate duckweed</name>
    <dbReference type="NCBI Taxonomy" id="51605"/>
    <lineage>
        <taxon>Eukaryota</taxon>
        <taxon>Viridiplantae</taxon>
        <taxon>Streptophyta</taxon>
        <taxon>Embryophyta</taxon>
        <taxon>Tracheophyta</taxon>
        <taxon>Spermatophyta</taxon>
        <taxon>Magnoliopsida</taxon>
        <taxon>Liliopsida</taxon>
        <taxon>Araceae</taxon>
        <taxon>Lemnoideae</taxon>
        <taxon>Spirodela</taxon>
    </lineage>
</organism>
<feature type="compositionally biased region" description="Basic and acidic residues" evidence="1">
    <location>
        <begin position="65"/>
        <end position="74"/>
    </location>
</feature>
<reference evidence="2 3" key="1">
    <citation type="submission" date="2019-12" db="EMBL/GenBank/DDBJ databases">
        <authorList>
            <person name="Scholz U."/>
            <person name="Mascher M."/>
            <person name="Fiebig A."/>
        </authorList>
    </citation>
    <scope>NUCLEOTIDE SEQUENCE</scope>
</reference>
<dbReference type="Proteomes" id="UP001189122">
    <property type="component" value="Unassembled WGS sequence"/>
</dbReference>
<name>A0A7I8I7A4_SPIIN</name>
<evidence type="ECO:0000313" key="3">
    <source>
        <dbReference type="Proteomes" id="UP001189122"/>
    </source>
</evidence>
<proteinExistence type="predicted"/>
<keyword evidence="3" id="KW-1185">Reference proteome</keyword>
<dbReference type="EMBL" id="CACRZD030000001">
    <property type="protein sequence ID" value="CAA6653416.1"/>
    <property type="molecule type" value="Genomic_DNA"/>
</dbReference>
<evidence type="ECO:0000313" key="2">
    <source>
        <dbReference type="EMBL" id="CAA2613601.1"/>
    </source>
</evidence>
<sequence>MEGRSMESGLRKQGRSFFISMQESWRYMKAIFTGQLRKARARTEKEASEADLQTAKAQVEAADAAEEKKKQLGM</sequence>